<name>A0A1J1LN19_9CYAN</name>
<evidence type="ECO:0008006" key="4">
    <source>
        <dbReference type="Google" id="ProtNLM"/>
    </source>
</evidence>
<dbReference type="AlphaFoldDB" id="A0A1J1LN19"/>
<organism evidence="2 3">
    <name type="scientific">Planktothrix tepida PCC 9214</name>
    <dbReference type="NCBI Taxonomy" id="671072"/>
    <lineage>
        <taxon>Bacteria</taxon>
        <taxon>Bacillati</taxon>
        <taxon>Cyanobacteriota</taxon>
        <taxon>Cyanophyceae</taxon>
        <taxon>Oscillatoriophycideae</taxon>
        <taxon>Oscillatoriales</taxon>
        <taxon>Microcoleaceae</taxon>
        <taxon>Planktothrix</taxon>
    </lineage>
</organism>
<evidence type="ECO:0000313" key="3">
    <source>
        <dbReference type="Proteomes" id="UP000184315"/>
    </source>
</evidence>
<accession>A0A1J1LN19</accession>
<dbReference type="OrthoDB" id="465137at2"/>
<dbReference type="EMBL" id="CZDF01000166">
    <property type="protein sequence ID" value="CUR33965.1"/>
    <property type="molecule type" value="Genomic_DNA"/>
</dbReference>
<evidence type="ECO:0000256" key="1">
    <source>
        <dbReference type="SAM" id="SignalP"/>
    </source>
</evidence>
<sequence>MAILLGVMTSLLLIVGGTVTVAQQPTQQPTQNCDPAYPTDLAGNKICIPSPPPDLDCKDITYRQFVVLDPDPHNFDSDKDGIGCEGEQR</sequence>
<dbReference type="Proteomes" id="UP000184315">
    <property type="component" value="Unassembled WGS sequence"/>
</dbReference>
<proteinExistence type="predicted"/>
<keyword evidence="3" id="KW-1185">Reference proteome</keyword>
<dbReference type="STRING" id="671072.PL921460074"/>
<reference evidence="3" key="1">
    <citation type="submission" date="2015-10" db="EMBL/GenBank/DDBJ databases">
        <authorList>
            <person name="Regsiter A."/>
            <person name="william w."/>
        </authorList>
    </citation>
    <scope>NUCLEOTIDE SEQUENCE [LARGE SCALE GENOMIC DNA]</scope>
</reference>
<feature type="chain" id="PRO_5012927170" description="Excalibur calcium-binding domain-containing protein" evidence="1">
    <location>
        <begin position="23"/>
        <end position="89"/>
    </location>
</feature>
<gene>
    <name evidence="2" type="ORF">PL921460074</name>
</gene>
<feature type="signal peptide" evidence="1">
    <location>
        <begin position="1"/>
        <end position="22"/>
    </location>
</feature>
<evidence type="ECO:0000313" key="2">
    <source>
        <dbReference type="EMBL" id="CUR33965.1"/>
    </source>
</evidence>
<dbReference type="RefSeq" id="WP_139294926.1">
    <property type="nucleotide sequence ID" value="NZ_LN889762.1"/>
</dbReference>
<protein>
    <recommendedName>
        <fullName evidence="4">Excalibur calcium-binding domain-containing protein</fullName>
    </recommendedName>
</protein>
<keyword evidence="1" id="KW-0732">Signal</keyword>